<sequence length="531" mass="56615">PRQVYLCLLEIGRIVSRYGVEPPVLVKLEKEIELEETLLRTSGPASPVNTAKSCCHHGELHEAVKHIAEDPPCSCSHRFSIEYLSEGRYRLGDKILFIRMLHGKHVMVRVGGGWDTLQGFLLKYDPCRVLQFATLEQKILAFQKGVTSDNISNSSARIQEPPVMNPMSAVNMFQKQPANPPTPVPALKAIHGATAKKPLSKRPQSPALTSPKVPVHTSSAAKLSARPKLTDAQSPFKPLMGTSKKLASPAHHSPAPVPSLPASKSSSSTRSRTALVHSETLRKRIRSPDAPKVRFAPAQGSPATGMHSALSASKKQLSQLPATAETLASKQKCVPSKSKPVSITKTKIDSASGTGSQHPRKSPQTASDLARNLKTASSLKHSASVPSLAVSKALKSPPTLGPTSKNLTASVNKTPTTEHLQTQNVSKPPEVGPSSSKPPERTPLSVVRLPQTSAKVAATKKAVQPSTKSQPSNRDLQATGNTVPAAKKPLSKGKSATASNKGAPSASKGPLLKSKQDDHYFVMTGSKKPRK</sequence>
<feature type="compositionally biased region" description="Low complexity" evidence="4">
    <location>
        <begin position="245"/>
        <end position="276"/>
    </location>
</feature>
<dbReference type="PANTHER" id="PTHR46756">
    <property type="entry name" value="TRANSGELIN"/>
    <property type="match status" value="1"/>
</dbReference>
<reference evidence="6" key="1">
    <citation type="submission" date="2025-08" db="UniProtKB">
        <authorList>
            <consortium name="Ensembl"/>
        </authorList>
    </citation>
    <scope>IDENTIFICATION</scope>
</reference>
<evidence type="ECO:0000256" key="4">
    <source>
        <dbReference type="SAM" id="MobiDB-lite"/>
    </source>
</evidence>
<dbReference type="GO" id="GO:0008017">
    <property type="term" value="F:microtubule binding"/>
    <property type="evidence" value="ECO:0007669"/>
    <property type="project" value="InterPro"/>
</dbReference>
<evidence type="ECO:0000256" key="3">
    <source>
        <dbReference type="ARBA" id="ARBA00023212"/>
    </source>
</evidence>
<evidence type="ECO:0000313" key="6">
    <source>
        <dbReference type="Ensembl" id="ENSPSTP00000021496.1"/>
    </source>
</evidence>
<comment type="subcellular location">
    <subcellularLocation>
        <location evidence="1">Cytoplasm</location>
        <location evidence="1">Cytoskeleton</location>
    </subcellularLocation>
</comment>
<feature type="region of interest" description="Disordered" evidence="4">
    <location>
        <begin position="195"/>
        <end position="531"/>
    </location>
</feature>
<dbReference type="Pfam" id="PF02187">
    <property type="entry name" value="GAS2"/>
    <property type="match status" value="1"/>
</dbReference>
<dbReference type="InterPro" id="IPR036534">
    <property type="entry name" value="GAR_dom_sf"/>
</dbReference>
<proteinExistence type="predicted"/>
<feature type="compositionally biased region" description="Basic and acidic residues" evidence="4">
    <location>
        <begin position="279"/>
        <end position="292"/>
    </location>
</feature>
<dbReference type="AlphaFoldDB" id="A0A8C9FX80"/>
<evidence type="ECO:0000313" key="7">
    <source>
        <dbReference type="Proteomes" id="UP000694428"/>
    </source>
</evidence>
<dbReference type="GO" id="GO:0051015">
    <property type="term" value="F:actin filament binding"/>
    <property type="evidence" value="ECO:0007669"/>
    <property type="project" value="TreeGrafter"/>
</dbReference>
<dbReference type="Ensembl" id="ENSPSTT00000022565.1">
    <property type="protein sequence ID" value="ENSPSTP00000021496.1"/>
    <property type="gene ID" value="ENSPSTG00000015684.1"/>
</dbReference>
<dbReference type="SMART" id="SM00243">
    <property type="entry name" value="GAS2"/>
    <property type="match status" value="1"/>
</dbReference>
<feature type="compositionally biased region" description="Polar residues" evidence="4">
    <location>
        <begin position="374"/>
        <end position="385"/>
    </location>
</feature>
<dbReference type="GO" id="GO:0008093">
    <property type="term" value="F:cytoskeletal anchor activity"/>
    <property type="evidence" value="ECO:0007669"/>
    <property type="project" value="TreeGrafter"/>
</dbReference>
<evidence type="ECO:0000259" key="5">
    <source>
        <dbReference type="PROSITE" id="PS51460"/>
    </source>
</evidence>
<dbReference type="InterPro" id="IPR003108">
    <property type="entry name" value="GAR_dom"/>
</dbReference>
<keyword evidence="3" id="KW-0206">Cytoskeleton</keyword>
<dbReference type="FunFam" id="3.30.920.20:FF:000003">
    <property type="entry name" value="Growth arrest-specific 2 like 3"/>
    <property type="match status" value="1"/>
</dbReference>
<evidence type="ECO:0000256" key="1">
    <source>
        <dbReference type="ARBA" id="ARBA00004245"/>
    </source>
</evidence>
<keyword evidence="2" id="KW-0963">Cytoplasm</keyword>
<dbReference type="PROSITE" id="PS51460">
    <property type="entry name" value="GAR"/>
    <property type="match status" value="1"/>
</dbReference>
<evidence type="ECO:0000256" key="2">
    <source>
        <dbReference type="ARBA" id="ARBA00022490"/>
    </source>
</evidence>
<protein>
    <recommendedName>
        <fullName evidence="5">GAR domain-containing protein</fullName>
    </recommendedName>
</protein>
<name>A0A8C9FX80_PAVCR</name>
<feature type="domain" description="GAR" evidence="5">
    <location>
        <begin position="55"/>
        <end position="128"/>
    </location>
</feature>
<organism evidence="6 7">
    <name type="scientific">Pavo cristatus</name>
    <name type="common">Indian peafowl</name>
    <name type="synonym">Blue peafowl</name>
    <dbReference type="NCBI Taxonomy" id="9049"/>
    <lineage>
        <taxon>Eukaryota</taxon>
        <taxon>Metazoa</taxon>
        <taxon>Chordata</taxon>
        <taxon>Craniata</taxon>
        <taxon>Vertebrata</taxon>
        <taxon>Euteleostomi</taxon>
        <taxon>Archelosauria</taxon>
        <taxon>Archosauria</taxon>
        <taxon>Dinosauria</taxon>
        <taxon>Saurischia</taxon>
        <taxon>Theropoda</taxon>
        <taxon>Coelurosauria</taxon>
        <taxon>Aves</taxon>
        <taxon>Neognathae</taxon>
        <taxon>Galloanserae</taxon>
        <taxon>Galliformes</taxon>
        <taxon>Phasianidae</taxon>
        <taxon>Phasianinae</taxon>
        <taxon>Pavo</taxon>
    </lineage>
</organism>
<feature type="compositionally biased region" description="Low complexity" evidence="4">
    <location>
        <begin position="454"/>
        <end position="463"/>
    </location>
</feature>
<dbReference type="PANTHER" id="PTHR46756:SF7">
    <property type="entry name" value="GAS2-LIKE PROTEIN 3"/>
    <property type="match status" value="1"/>
</dbReference>
<dbReference type="Gene3D" id="3.30.920.20">
    <property type="entry name" value="Gas2-like domain"/>
    <property type="match status" value="1"/>
</dbReference>
<dbReference type="GO" id="GO:0051764">
    <property type="term" value="P:actin crosslink formation"/>
    <property type="evidence" value="ECO:0007669"/>
    <property type="project" value="TreeGrafter"/>
</dbReference>
<keyword evidence="7" id="KW-1185">Reference proteome</keyword>
<feature type="compositionally biased region" description="Polar residues" evidence="4">
    <location>
        <begin position="339"/>
        <end position="367"/>
    </location>
</feature>
<feature type="compositionally biased region" description="Polar residues" evidence="4">
    <location>
        <begin position="464"/>
        <end position="482"/>
    </location>
</feature>
<feature type="compositionally biased region" description="Polar residues" evidence="4">
    <location>
        <begin position="401"/>
        <end position="426"/>
    </location>
</feature>
<feature type="compositionally biased region" description="Polar residues" evidence="4">
    <location>
        <begin position="310"/>
        <end position="329"/>
    </location>
</feature>
<dbReference type="Proteomes" id="UP000694428">
    <property type="component" value="Unplaced"/>
</dbReference>
<dbReference type="SUPFAM" id="SSF143575">
    <property type="entry name" value="GAS2 domain-like"/>
    <property type="match status" value="1"/>
</dbReference>
<dbReference type="GO" id="GO:0005884">
    <property type="term" value="C:actin filament"/>
    <property type="evidence" value="ECO:0007669"/>
    <property type="project" value="TreeGrafter"/>
</dbReference>
<accession>A0A8C9FX80</accession>
<reference evidence="6" key="2">
    <citation type="submission" date="2025-09" db="UniProtKB">
        <authorList>
            <consortium name="Ensembl"/>
        </authorList>
    </citation>
    <scope>IDENTIFICATION</scope>
</reference>